<name>A0AAE0ZSA6_9GAST</name>
<protein>
    <submittedName>
        <fullName evidence="2">Uncharacterized protein</fullName>
    </submittedName>
</protein>
<keyword evidence="3" id="KW-1185">Reference proteome</keyword>
<proteinExistence type="predicted"/>
<evidence type="ECO:0000313" key="2">
    <source>
        <dbReference type="EMBL" id="KAK3774684.1"/>
    </source>
</evidence>
<dbReference type="Proteomes" id="UP001283361">
    <property type="component" value="Unassembled WGS sequence"/>
</dbReference>
<evidence type="ECO:0000256" key="1">
    <source>
        <dbReference type="SAM" id="MobiDB-lite"/>
    </source>
</evidence>
<organism evidence="2 3">
    <name type="scientific">Elysia crispata</name>
    <name type="common">lettuce slug</name>
    <dbReference type="NCBI Taxonomy" id="231223"/>
    <lineage>
        <taxon>Eukaryota</taxon>
        <taxon>Metazoa</taxon>
        <taxon>Spiralia</taxon>
        <taxon>Lophotrochozoa</taxon>
        <taxon>Mollusca</taxon>
        <taxon>Gastropoda</taxon>
        <taxon>Heterobranchia</taxon>
        <taxon>Euthyneura</taxon>
        <taxon>Panpulmonata</taxon>
        <taxon>Sacoglossa</taxon>
        <taxon>Placobranchoidea</taxon>
        <taxon>Plakobranchidae</taxon>
        <taxon>Elysia</taxon>
    </lineage>
</organism>
<feature type="region of interest" description="Disordered" evidence="1">
    <location>
        <begin position="76"/>
        <end position="102"/>
    </location>
</feature>
<evidence type="ECO:0000313" key="3">
    <source>
        <dbReference type="Proteomes" id="UP001283361"/>
    </source>
</evidence>
<comment type="caution">
    <text evidence="2">The sequence shown here is derived from an EMBL/GenBank/DDBJ whole genome shotgun (WGS) entry which is preliminary data.</text>
</comment>
<feature type="compositionally biased region" description="Polar residues" evidence="1">
    <location>
        <begin position="93"/>
        <end position="102"/>
    </location>
</feature>
<dbReference type="AlphaFoldDB" id="A0AAE0ZSA6"/>
<accession>A0AAE0ZSA6</accession>
<reference evidence="2" key="1">
    <citation type="journal article" date="2023" name="G3 (Bethesda)">
        <title>A reference genome for the long-term kleptoplast-retaining sea slug Elysia crispata morphotype clarki.</title>
        <authorList>
            <person name="Eastman K.E."/>
            <person name="Pendleton A.L."/>
            <person name="Shaikh M.A."/>
            <person name="Suttiyut T."/>
            <person name="Ogas R."/>
            <person name="Tomko P."/>
            <person name="Gavelis G."/>
            <person name="Widhalm J.R."/>
            <person name="Wisecaver J.H."/>
        </authorList>
    </citation>
    <scope>NUCLEOTIDE SEQUENCE</scope>
    <source>
        <strain evidence="2">ECLA1</strain>
    </source>
</reference>
<dbReference type="EMBL" id="JAWDGP010003399">
    <property type="protein sequence ID" value="KAK3774684.1"/>
    <property type="molecule type" value="Genomic_DNA"/>
</dbReference>
<gene>
    <name evidence="2" type="ORF">RRG08_035110</name>
</gene>
<sequence length="102" mass="11549">MCVYALTKPPLSSRNKKPKVIQNPVEPEYDYGRTDGRGWRMGKAARACVWLLRRCRRTAAVRFETILIQRFPGRAATRRVEVPTGQPLGPPTQAESPSQLNQ</sequence>